<dbReference type="CDD" id="cd05126">
    <property type="entry name" value="Mth938"/>
    <property type="match status" value="1"/>
</dbReference>
<organism evidence="1 2">
    <name type="scientific">Methanohalobium evestigatum (strain ATCC BAA-1072 / DSM 3721 / NBRC 107634 / OCM 161 / Z-7303)</name>
    <dbReference type="NCBI Taxonomy" id="644295"/>
    <lineage>
        <taxon>Archaea</taxon>
        <taxon>Methanobacteriati</taxon>
        <taxon>Methanobacteriota</taxon>
        <taxon>Stenosarchaea group</taxon>
        <taxon>Methanomicrobia</taxon>
        <taxon>Methanosarcinales</taxon>
        <taxon>Methanosarcinaceae</taxon>
        <taxon>Methanohalobium</taxon>
    </lineage>
</organism>
<keyword evidence="2" id="KW-1185">Reference proteome</keyword>
<dbReference type="GO" id="GO:0005737">
    <property type="term" value="C:cytoplasm"/>
    <property type="evidence" value="ECO:0007669"/>
    <property type="project" value="TreeGrafter"/>
</dbReference>
<dbReference type="HOGENOM" id="CLU_074390_5_0_2"/>
<reference evidence="1 2" key="1">
    <citation type="submission" date="2010-06" db="EMBL/GenBank/DDBJ databases">
        <title>Complete sequence chromosome of Methanohalobium evestigatum Z-7303.</title>
        <authorList>
            <consortium name="US DOE Joint Genome Institute"/>
            <person name="Lucas S."/>
            <person name="Copeland A."/>
            <person name="Lapidus A."/>
            <person name="Cheng J.-F."/>
            <person name="Bruce D."/>
            <person name="Goodwin L."/>
            <person name="Pitluck S."/>
            <person name="Saunders E."/>
            <person name="Detter J.C."/>
            <person name="Han C."/>
            <person name="Tapia R."/>
            <person name="Land M."/>
            <person name="Hauser L."/>
            <person name="Kyrpides N."/>
            <person name="Mikhailova N."/>
            <person name="Sieprawska-Lupa M."/>
            <person name="Whitman W.B."/>
            <person name="Anderson I."/>
            <person name="Woyke T."/>
        </authorList>
    </citation>
    <scope>NUCLEOTIDE SEQUENCE [LARGE SCALE GENOMIC DNA]</scope>
    <source>
        <strain evidence="2">ATCC BAA-1072 / DSM 3721 / NBRC 107634 / OCM 161 / Z-7303</strain>
    </source>
</reference>
<dbReference type="InterPro" id="IPR034096">
    <property type="entry name" value="AAMDC"/>
</dbReference>
<dbReference type="PANTHER" id="PTHR15811:SF5">
    <property type="entry name" value="MTH938 DOMAIN-CONTAINING PROTEIN"/>
    <property type="match status" value="1"/>
</dbReference>
<dbReference type="Pfam" id="PF04430">
    <property type="entry name" value="DUF498"/>
    <property type="match status" value="1"/>
</dbReference>
<dbReference type="Gene3D" id="3.40.1230.10">
    <property type="entry name" value="MTH938-like"/>
    <property type="match status" value="1"/>
</dbReference>
<dbReference type="EMBL" id="CP002069">
    <property type="protein sequence ID" value="ADI73932.1"/>
    <property type="molecule type" value="Genomic_DNA"/>
</dbReference>
<dbReference type="PANTHER" id="PTHR15811">
    <property type="entry name" value="MTH938 DOMAIN-CONTAINING PROTEIN"/>
    <property type="match status" value="1"/>
</dbReference>
<sequence>MINILLWGFMKIDGTEFGSITIDGKKYGHDVVIYPQKIEKRMKEISKNKYGSGHKLCKEEMQEYLKNLDNIDTVVVGNGQNGVLQLLDETEKMLEDKGVEVINRKTPEAINDFNQKIQTKNKVLGIFHVTC</sequence>
<dbReference type="SUPFAM" id="SSF64076">
    <property type="entry name" value="MTH938-like"/>
    <property type="match status" value="1"/>
</dbReference>
<dbReference type="Proteomes" id="UP000000391">
    <property type="component" value="Chromosome"/>
</dbReference>
<name>D7E7I3_METEZ</name>
<dbReference type="AlphaFoldDB" id="D7E7I3"/>
<accession>D7E7I3</accession>
<evidence type="ECO:0000313" key="1">
    <source>
        <dbReference type="EMBL" id="ADI73932.1"/>
    </source>
</evidence>
<proteinExistence type="predicted"/>
<protein>
    <submittedName>
        <fullName evidence="1">Uncharacterized protein</fullName>
    </submittedName>
</protein>
<evidence type="ECO:0000313" key="2">
    <source>
        <dbReference type="Proteomes" id="UP000000391"/>
    </source>
</evidence>
<dbReference type="InterPro" id="IPR036748">
    <property type="entry name" value="MTH938-like_sf"/>
</dbReference>
<dbReference type="InterPro" id="IPR007523">
    <property type="entry name" value="NDUFAF3/AAMDC"/>
</dbReference>
<dbReference type="KEGG" id="mev:Metev_1046"/>
<gene>
    <name evidence="1" type="ordered locus">Metev_1046</name>
</gene>